<keyword evidence="2" id="KW-1185">Reference proteome</keyword>
<proteinExistence type="predicted"/>
<organism evidence="1 2">
    <name type="scientific">Amphibiibacter pelophylacis</name>
    <dbReference type="NCBI Taxonomy" id="1799477"/>
    <lineage>
        <taxon>Bacteria</taxon>
        <taxon>Pseudomonadati</taxon>
        <taxon>Pseudomonadota</taxon>
        <taxon>Betaproteobacteria</taxon>
        <taxon>Burkholderiales</taxon>
        <taxon>Sphaerotilaceae</taxon>
        <taxon>Amphibiibacter</taxon>
    </lineage>
</organism>
<reference evidence="1" key="1">
    <citation type="submission" date="2023-10" db="EMBL/GenBank/DDBJ databases">
        <title>Amphibacter perezi, gen. nov., sp. nov. a novel taxa of the family Comamonadaceae, class Betaproteobacteria isolated from the skin microbiota of Pelophylax perezi from different populations.</title>
        <authorList>
            <person name="Costa S."/>
            <person name="Proenca D.N."/>
            <person name="Lopes I."/>
            <person name="Morais P.V."/>
        </authorList>
    </citation>
    <scope>NUCLEOTIDE SEQUENCE</scope>
    <source>
        <strain evidence="1">SL12-8</strain>
    </source>
</reference>
<name>A0ACC6P1B6_9BURK</name>
<evidence type="ECO:0000313" key="1">
    <source>
        <dbReference type="EMBL" id="MEJ7137981.1"/>
    </source>
</evidence>
<dbReference type="Proteomes" id="UP001364695">
    <property type="component" value="Unassembled WGS sequence"/>
</dbReference>
<evidence type="ECO:0000313" key="2">
    <source>
        <dbReference type="Proteomes" id="UP001364695"/>
    </source>
</evidence>
<protein>
    <submittedName>
        <fullName evidence="1">Uncharacterized protein</fullName>
    </submittedName>
</protein>
<sequence length="1039" mass="105058">MSKAIPPLLALTAALAAAFPAQAATLGAFAPQAEIGSALRWQIPLQGNDLPLDASCVRVSATQGDSGLRISHSVTGNVLTIRSLGPVQEPVVNVRISLGCPTTFDRTLVALADPPGSARAAPAVAAPAPVAAAPSAPAVATTIAQAEASAATAAAPAVTPAPARLPRVPSAELPALAQVPTPARNVPPATPERSAQEAPRTSVLDAPASTPSPVAVSPDALLAAQLRTADEAIARALGRAVPSASRSASAAPPRRAAESRATAPRRSTASVTRKRPAAPPSRPSRALAAASAASAATSADLDDTLPLTAGVPRSPQVGDRLRLDDIQHGLTLDDQWVEPTANATTTAGQASEQILFGQDAAASEARILQLEKEVGDLRSQVAQGGSGSAGAPAASAGTPASDDSSWMTWALAAGGGLLALLLALAVMRRRKGQTKDAGSDAAQSLAPRTAAKTPLQPWETAPETALPVAAPEPPTPAVAPAPEAAPASFFEELDEPAAAPAVAAAAPEPDNADLLLDEEWAQPPSDELTAHFHYDDLVDLQQQTEFFAAFEDDDKAVALLGESVKGRAARCPIVYGHLLELLQRQGDEATYAQVSERYRRLFGAAAPAFGQPVLDGPGLETYPELLQPVEDAAAQPQEAMALLDGILFPTSPELSSLTLPAYCDALARYGELHTRWTEQGGLTSPAASLPFADDALQSRATSSPVEAATAAAPAAAVAMAAAATAAAAAGAAAALASPSAPAEAAAGSDDDDQADSPLAEFQRLFGAEPEAESGAEASEEATAHSAHDASSDDLDIDLDDGADAPSADLSVAQVAAPPAPEGWPQTPQQAQSLPVFEGAAEGDEELLSAFSEAWDAAESVPPDEHGGDITDFTPIPDLPATPTPAQTETPEDVLDAGDLDLDFDLDDLALEEPAAAPAPAAESPDVLADLEAELDSMALSPAGAPEPAADEAVDVDFDALLGDMALDDSPAVASPAPAPAAATAAAAKSDDLDFDFDDLLALSEDGAKASQTPAAAAPAPADPADDFASLLRSNSGKKF</sequence>
<accession>A0ACC6P1B6</accession>
<gene>
    <name evidence="1" type="ORF">RV045_06000</name>
</gene>
<comment type="caution">
    <text evidence="1">The sequence shown here is derived from an EMBL/GenBank/DDBJ whole genome shotgun (WGS) entry which is preliminary data.</text>
</comment>
<dbReference type="EMBL" id="JAWDIE010000007">
    <property type="protein sequence ID" value="MEJ7137981.1"/>
    <property type="molecule type" value="Genomic_DNA"/>
</dbReference>